<evidence type="ECO:0000259" key="4">
    <source>
        <dbReference type="PROSITE" id="PS51462"/>
    </source>
</evidence>
<feature type="domain" description="Nudix hydrolase" evidence="4">
    <location>
        <begin position="1"/>
        <end position="71"/>
    </location>
</feature>
<dbReference type="InterPro" id="IPR020084">
    <property type="entry name" value="NUDIX_hydrolase_CS"/>
</dbReference>
<dbReference type="SUPFAM" id="SSF55811">
    <property type="entry name" value="Nudix"/>
    <property type="match status" value="1"/>
</dbReference>
<dbReference type="Pfam" id="PF00293">
    <property type="entry name" value="NUDIX"/>
    <property type="match status" value="1"/>
</dbReference>
<dbReference type="PROSITE" id="PS51462">
    <property type="entry name" value="NUDIX"/>
    <property type="match status" value="1"/>
</dbReference>
<sequence length="71" mass="7597">MTKDSDCRSPQGSGSDHEKYGLCCWFTVGGGVRAGEGHEQAALRELREETGLAGVLGRRVPRWGGRGSALH</sequence>
<dbReference type="PROSITE" id="PS00893">
    <property type="entry name" value="NUDIX_BOX"/>
    <property type="match status" value="1"/>
</dbReference>
<dbReference type="GO" id="GO:0016787">
    <property type="term" value="F:hydrolase activity"/>
    <property type="evidence" value="ECO:0007669"/>
    <property type="project" value="UniProtKB-KW"/>
</dbReference>
<evidence type="ECO:0000313" key="6">
    <source>
        <dbReference type="Proteomes" id="UP000306628"/>
    </source>
</evidence>
<comment type="similarity">
    <text evidence="1 3">Belongs to the Nudix hydrolase family.</text>
</comment>
<gene>
    <name evidence="5" type="ORF">ETD85_20605</name>
</gene>
<dbReference type="InterPro" id="IPR015797">
    <property type="entry name" value="NUDIX_hydrolase-like_dom_sf"/>
</dbReference>
<dbReference type="Gene3D" id="3.90.79.10">
    <property type="entry name" value="Nucleoside Triphosphate Pyrophosphohydrolase"/>
    <property type="match status" value="1"/>
</dbReference>
<dbReference type="InterPro" id="IPR020476">
    <property type="entry name" value="Nudix_hydrolase"/>
</dbReference>
<evidence type="ECO:0000256" key="1">
    <source>
        <dbReference type="ARBA" id="ARBA00005582"/>
    </source>
</evidence>
<accession>A0A5S4GKL1</accession>
<dbReference type="Proteomes" id="UP000306628">
    <property type="component" value="Unassembled WGS sequence"/>
</dbReference>
<dbReference type="OrthoDB" id="3214694at2"/>
<organism evidence="5 6">
    <name type="scientific">Nonomuraea zeae</name>
    <dbReference type="NCBI Taxonomy" id="1642303"/>
    <lineage>
        <taxon>Bacteria</taxon>
        <taxon>Bacillati</taxon>
        <taxon>Actinomycetota</taxon>
        <taxon>Actinomycetes</taxon>
        <taxon>Streptosporangiales</taxon>
        <taxon>Streptosporangiaceae</taxon>
        <taxon>Nonomuraea</taxon>
    </lineage>
</organism>
<dbReference type="RefSeq" id="WP_138691379.1">
    <property type="nucleotide sequence ID" value="NZ_JBHSAZ010000003.1"/>
</dbReference>
<reference evidence="5 6" key="1">
    <citation type="submission" date="2019-05" db="EMBL/GenBank/DDBJ databases">
        <title>Draft genome sequence of Nonomuraea zeae DSM 100528.</title>
        <authorList>
            <person name="Saricaoglu S."/>
            <person name="Isik K."/>
        </authorList>
    </citation>
    <scope>NUCLEOTIDE SEQUENCE [LARGE SCALE GENOMIC DNA]</scope>
    <source>
        <strain evidence="5 6">DSM 100528</strain>
    </source>
</reference>
<evidence type="ECO:0000313" key="5">
    <source>
        <dbReference type="EMBL" id="TMR33131.1"/>
    </source>
</evidence>
<dbReference type="EMBL" id="VCKX01000060">
    <property type="protein sequence ID" value="TMR33131.1"/>
    <property type="molecule type" value="Genomic_DNA"/>
</dbReference>
<evidence type="ECO:0000256" key="3">
    <source>
        <dbReference type="RuleBase" id="RU003476"/>
    </source>
</evidence>
<evidence type="ECO:0000256" key="2">
    <source>
        <dbReference type="ARBA" id="ARBA00022801"/>
    </source>
</evidence>
<name>A0A5S4GKL1_9ACTN</name>
<proteinExistence type="inferred from homology"/>
<comment type="caution">
    <text evidence="5">The sequence shown here is derived from an EMBL/GenBank/DDBJ whole genome shotgun (WGS) entry which is preliminary data.</text>
</comment>
<keyword evidence="6" id="KW-1185">Reference proteome</keyword>
<protein>
    <submittedName>
        <fullName evidence="5">NUDIX domain-containing protein</fullName>
    </submittedName>
</protein>
<dbReference type="AlphaFoldDB" id="A0A5S4GKL1"/>
<keyword evidence="2 3" id="KW-0378">Hydrolase</keyword>
<dbReference type="InterPro" id="IPR000086">
    <property type="entry name" value="NUDIX_hydrolase_dom"/>
</dbReference>
<dbReference type="PRINTS" id="PR00502">
    <property type="entry name" value="NUDIXFAMILY"/>
</dbReference>